<evidence type="ECO:0000256" key="8">
    <source>
        <dbReference type="ARBA" id="ARBA00023128"/>
    </source>
</evidence>
<keyword evidence="9" id="KW-0472">Membrane</keyword>
<evidence type="ECO:0000256" key="1">
    <source>
        <dbReference type="ARBA" id="ARBA00004273"/>
    </source>
</evidence>
<evidence type="ECO:0000256" key="7">
    <source>
        <dbReference type="ARBA" id="ARBA00023065"/>
    </source>
</evidence>
<keyword evidence="7" id="KW-0406">Ion transport</keyword>
<evidence type="ECO:0000313" key="11">
    <source>
        <dbReference type="EMBL" id="JAC58211.1"/>
    </source>
</evidence>
<keyword evidence="10" id="KW-0175">Coiled coil</keyword>
<protein>
    <submittedName>
        <fullName evidence="11">Uncharacterized protein</fullName>
    </submittedName>
</protein>
<keyword evidence="4" id="KW-0138">CF(0)</keyword>
<dbReference type="OrthoDB" id="7951005at2759"/>
<dbReference type="GO" id="GO:0015078">
    <property type="term" value="F:proton transmembrane transporter activity"/>
    <property type="evidence" value="ECO:0007669"/>
    <property type="project" value="InterPro"/>
</dbReference>
<name>A0A034WRN8_BACDO</name>
<comment type="similarity">
    <text evidence="2">Belongs to the ATPase d subunit family.</text>
</comment>
<dbReference type="GO" id="GO:0045259">
    <property type="term" value="C:proton-transporting ATP synthase complex"/>
    <property type="evidence" value="ECO:0007669"/>
    <property type="project" value="UniProtKB-KW"/>
</dbReference>
<keyword evidence="5" id="KW-0375">Hydrogen ion transport</keyword>
<dbReference type="EMBL" id="GAKP01000742">
    <property type="protein sequence ID" value="JAC58210.1"/>
    <property type="molecule type" value="Transcribed_RNA"/>
</dbReference>
<evidence type="ECO:0000256" key="9">
    <source>
        <dbReference type="ARBA" id="ARBA00023136"/>
    </source>
</evidence>
<organism evidence="11">
    <name type="scientific">Bactrocera dorsalis</name>
    <name type="common">Oriental fruit fly</name>
    <name type="synonym">Dacus dorsalis</name>
    <dbReference type="NCBI Taxonomy" id="27457"/>
    <lineage>
        <taxon>Eukaryota</taxon>
        <taxon>Metazoa</taxon>
        <taxon>Ecdysozoa</taxon>
        <taxon>Arthropoda</taxon>
        <taxon>Hexapoda</taxon>
        <taxon>Insecta</taxon>
        <taxon>Pterygota</taxon>
        <taxon>Neoptera</taxon>
        <taxon>Endopterygota</taxon>
        <taxon>Diptera</taxon>
        <taxon>Brachycera</taxon>
        <taxon>Muscomorpha</taxon>
        <taxon>Tephritoidea</taxon>
        <taxon>Tephritidae</taxon>
        <taxon>Bactrocera</taxon>
        <taxon>Bactrocera</taxon>
    </lineage>
</organism>
<dbReference type="EMBL" id="GAKP01000741">
    <property type="protein sequence ID" value="JAC58211.1"/>
    <property type="molecule type" value="Transcribed_RNA"/>
</dbReference>
<evidence type="ECO:0000256" key="2">
    <source>
        <dbReference type="ARBA" id="ARBA00006842"/>
    </source>
</evidence>
<accession>A0A034WRN8</accession>
<evidence type="ECO:0000256" key="10">
    <source>
        <dbReference type="SAM" id="Coils"/>
    </source>
</evidence>
<sequence>MAGRYLNKNNLLEFCKRFTTSEFQQYLNFNKQNAENNKSVQKVSDFWQLIGWNYYYKQLQARMERLVDDVELGFQALGRKVPTTGKQSLRQAKRNVQQLMLQSKQRFRQLERDIVRIRDKLPHIQATKHETRKVEYQNIETITMMEEGKLAKDRSQVIFDSKGGMQDFLFQSNGKTTLTHESTSATKSIDEAKPTQVKANIQKSTKQTLEVDKKLSNDSSVTDSAVSLRVADADIPRSLMLSAEKSN</sequence>
<dbReference type="RefSeq" id="XP_011204887.2">
    <property type="nucleotide sequence ID" value="XM_011206585.4"/>
</dbReference>
<comment type="subcellular location">
    <subcellularLocation>
        <location evidence="1">Mitochondrion inner membrane</location>
    </subcellularLocation>
</comment>
<reference evidence="11" key="1">
    <citation type="journal article" date="2014" name="BMC Genomics">
        <title>Characterizing the developmental transcriptome of the oriental fruit fly, Bactrocera dorsalis (Diptera: Tephritidae) through comparative genomic analysis with Drosophila melanogaster utilizing modENCODE datasets.</title>
        <authorList>
            <person name="Geib S.M."/>
            <person name="Calla B."/>
            <person name="Hall B."/>
            <person name="Hou S."/>
            <person name="Manoukis N.C."/>
        </authorList>
    </citation>
    <scope>NUCLEOTIDE SEQUENCE</scope>
    <source>
        <strain evidence="11">Punador</strain>
    </source>
</reference>
<dbReference type="KEGG" id="bdr:105227313"/>
<dbReference type="InterPro" id="IPR036228">
    <property type="entry name" value="ATP_synth_F0_dsu_sf_mt"/>
</dbReference>
<dbReference type="InterPro" id="IPR008689">
    <property type="entry name" value="ATP_synth_F0_dsu_mt"/>
</dbReference>
<dbReference type="SUPFAM" id="SSF161065">
    <property type="entry name" value="ATP synthase D chain-like"/>
    <property type="match status" value="1"/>
</dbReference>
<proteinExistence type="inferred from homology"/>
<keyword evidence="6" id="KW-0999">Mitochondrion inner membrane</keyword>
<dbReference type="GO" id="GO:0005743">
    <property type="term" value="C:mitochondrial inner membrane"/>
    <property type="evidence" value="ECO:0007669"/>
    <property type="project" value="UniProtKB-SubCell"/>
</dbReference>
<evidence type="ECO:0000256" key="4">
    <source>
        <dbReference type="ARBA" id="ARBA00022547"/>
    </source>
</evidence>
<dbReference type="AlphaFoldDB" id="A0A034WRN8"/>
<dbReference type="GeneID" id="105227313"/>
<feature type="coiled-coil region" evidence="10">
    <location>
        <begin position="93"/>
        <end position="120"/>
    </location>
</feature>
<keyword evidence="3" id="KW-0813">Transport</keyword>
<keyword evidence="8" id="KW-0496">Mitochondrion</keyword>
<evidence type="ECO:0000256" key="5">
    <source>
        <dbReference type="ARBA" id="ARBA00022781"/>
    </source>
</evidence>
<evidence type="ECO:0000256" key="6">
    <source>
        <dbReference type="ARBA" id="ARBA00022792"/>
    </source>
</evidence>
<dbReference type="Pfam" id="PF05873">
    <property type="entry name" value="Mt_ATP-synt_D"/>
    <property type="match status" value="1"/>
</dbReference>
<dbReference type="SMR" id="A0A034WRN8"/>
<dbReference type="GO" id="GO:0015986">
    <property type="term" value="P:proton motive force-driven ATP synthesis"/>
    <property type="evidence" value="ECO:0007669"/>
    <property type="project" value="InterPro"/>
</dbReference>
<dbReference type="Gene3D" id="6.10.280.70">
    <property type="match status" value="1"/>
</dbReference>
<evidence type="ECO:0000256" key="3">
    <source>
        <dbReference type="ARBA" id="ARBA00022448"/>
    </source>
</evidence>